<dbReference type="GO" id="GO:0043531">
    <property type="term" value="F:ADP binding"/>
    <property type="evidence" value="ECO:0007669"/>
    <property type="project" value="InterPro"/>
</dbReference>
<evidence type="ECO:0000256" key="6">
    <source>
        <dbReference type="ARBA" id="ARBA00022692"/>
    </source>
</evidence>
<evidence type="ECO:0000256" key="3">
    <source>
        <dbReference type="ARBA" id="ARBA00012513"/>
    </source>
</evidence>
<comment type="subcellular location">
    <subcellularLocation>
        <location evidence="1">Cell membrane</location>
        <topology evidence="1">Single-pass membrane protein</topology>
    </subcellularLocation>
    <subcellularLocation>
        <location evidence="2">Membrane</location>
        <topology evidence="2">Single-pass type I membrane protein</topology>
    </subcellularLocation>
</comment>
<evidence type="ECO:0000256" key="11">
    <source>
        <dbReference type="ARBA" id="ARBA00022821"/>
    </source>
</evidence>
<evidence type="ECO:0000256" key="10">
    <source>
        <dbReference type="ARBA" id="ARBA00022777"/>
    </source>
</evidence>
<keyword evidence="14" id="KW-0472">Membrane</keyword>
<evidence type="ECO:0000313" key="23">
    <source>
        <dbReference type="Proteomes" id="UP000019116"/>
    </source>
</evidence>
<reference evidence="22" key="2">
    <citation type="submission" date="2018-10" db="UniProtKB">
        <authorList>
            <consortium name="EnsemblPlants"/>
        </authorList>
    </citation>
    <scope>IDENTIFICATION</scope>
</reference>
<reference evidence="22" key="1">
    <citation type="submission" date="2018-08" db="EMBL/GenBank/DDBJ databases">
        <authorList>
            <person name="Rossello M."/>
        </authorList>
    </citation>
    <scope>NUCLEOTIDE SEQUENCE [LARGE SCALE GENOMIC DNA]</scope>
    <source>
        <strain evidence="22">cv. Chinese Spring</strain>
    </source>
</reference>
<keyword evidence="4" id="KW-0723">Serine/threonine-protein kinase</keyword>
<dbReference type="PROSITE" id="PS00107">
    <property type="entry name" value="PROTEIN_KINASE_ATP"/>
    <property type="match status" value="1"/>
</dbReference>
<dbReference type="InterPro" id="IPR050823">
    <property type="entry name" value="Plant_Ser_Thr_Prot_Kinase"/>
</dbReference>
<dbReference type="Pfam" id="PF00931">
    <property type="entry name" value="NB-ARC"/>
    <property type="match status" value="1"/>
</dbReference>
<evidence type="ECO:0000256" key="5">
    <source>
        <dbReference type="ARBA" id="ARBA00022679"/>
    </source>
</evidence>
<keyword evidence="5" id="KW-0808">Transferase</keyword>
<gene>
    <name evidence="22" type="primary">LOC123114009</name>
</gene>
<dbReference type="SMR" id="A0A3B6LWK5"/>
<dbReference type="FunFam" id="1.10.10.10:FF:000322">
    <property type="entry name" value="Probable disease resistance protein At1g63360"/>
    <property type="match status" value="1"/>
</dbReference>
<dbReference type="Gene3D" id="3.80.10.10">
    <property type="entry name" value="Ribonuclease Inhibitor"/>
    <property type="match status" value="1"/>
</dbReference>
<dbReference type="Gene3D" id="3.40.50.300">
    <property type="entry name" value="P-loop containing nucleotide triphosphate hydrolases"/>
    <property type="match status" value="1"/>
</dbReference>
<organism evidence="22">
    <name type="scientific">Triticum aestivum</name>
    <name type="common">Wheat</name>
    <dbReference type="NCBI Taxonomy" id="4565"/>
    <lineage>
        <taxon>Eukaryota</taxon>
        <taxon>Viridiplantae</taxon>
        <taxon>Streptophyta</taxon>
        <taxon>Embryophyta</taxon>
        <taxon>Tracheophyta</taxon>
        <taxon>Spermatophyta</taxon>
        <taxon>Magnoliopsida</taxon>
        <taxon>Liliopsida</taxon>
        <taxon>Poales</taxon>
        <taxon>Poaceae</taxon>
        <taxon>BOP clade</taxon>
        <taxon>Pooideae</taxon>
        <taxon>Triticodae</taxon>
        <taxon>Triticeae</taxon>
        <taxon>Triticinae</taxon>
        <taxon>Triticum</taxon>
    </lineage>
</organism>
<protein>
    <recommendedName>
        <fullName evidence="3">non-specific serine/threonine protein kinase</fullName>
        <ecNumber evidence="3">2.7.11.1</ecNumber>
    </recommendedName>
</protein>
<evidence type="ECO:0000256" key="20">
    <source>
        <dbReference type="SAM" id="MobiDB-lite"/>
    </source>
</evidence>
<evidence type="ECO:0000256" key="14">
    <source>
        <dbReference type="ARBA" id="ARBA00023136"/>
    </source>
</evidence>
<dbReference type="STRING" id="4565.A0A3B6LWK5"/>
<dbReference type="OMA" id="MSISCNG"/>
<evidence type="ECO:0000256" key="9">
    <source>
        <dbReference type="ARBA" id="ARBA00022741"/>
    </source>
</evidence>
<feature type="compositionally biased region" description="Low complexity" evidence="20">
    <location>
        <begin position="1064"/>
        <end position="1078"/>
    </location>
</feature>
<evidence type="ECO:0000256" key="8">
    <source>
        <dbReference type="ARBA" id="ARBA00022737"/>
    </source>
</evidence>
<dbReference type="PaxDb" id="4565-Traes_5BL_6B03EF1AC.2"/>
<evidence type="ECO:0000256" key="2">
    <source>
        <dbReference type="ARBA" id="ARBA00004479"/>
    </source>
</evidence>
<dbReference type="InterPro" id="IPR032675">
    <property type="entry name" value="LRR_dom_sf"/>
</dbReference>
<dbReference type="Proteomes" id="UP000019116">
    <property type="component" value="Chromosome 5B"/>
</dbReference>
<dbReference type="KEGG" id="taes:123114009"/>
<dbReference type="SUPFAM" id="SSF56112">
    <property type="entry name" value="Protein kinase-like (PK-like)"/>
    <property type="match status" value="1"/>
</dbReference>
<dbReference type="Gramene" id="TraesSTA5B03G02990010.3">
    <property type="protein sequence ID" value="TraesSTA5B03G02990010.3"/>
    <property type="gene ID" value="TraesSTA5B03G02990010"/>
</dbReference>
<dbReference type="PRINTS" id="PR00364">
    <property type="entry name" value="DISEASERSIST"/>
</dbReference>
<feature type="compositionally biased region" description="Polar residues" evidence="20">
    <location>
        <begin position="1438"/>
        <end position="1449"/>
    </location>
</feature>
<evidence type="ECO:0000256" key="17">
    <source>
        <dbReference type="ARBA" id="ARBA00047899"/>
    </source>
</evidence>
<dbReference type="EC" id="2.7.11.1" evidence="3"/>
<dbReference type="Gramene" id="TraesCS5B02G494300.1">
    <property type="protein sequence ID" value="TraesCS5B02G494300.1"/>
    <property type="gene ID" value="TraesCS5B02G494300"/>
</dbReference>
<keyword evidence="15" id="KW-0675">Receptor</keyword>
<sequence length="1449" mass="159838">MEDPVTASLGPMGRLLRRLHSLEASDHPLPKGFTANGIRLLREGLEGLCDHLKGLPEADLDNPGFTPKWWTKEVRELAYDAEDFFDEVMQSVAGGGGAGISRSAPLSTTTIFGVTSKRKQRLPQIAQDFSHLMARVDDARGRCKNFHLAPETAIKSDHGQASTSGHTPELPLNLPVSTVSTAGHSLVGVEEPMKKLVNLLAFSDDQQKQLKVIPIFGSAGVGKTTVARAIYHQFGGEFQCRAFVRVSRNPDMRRLLTSILSQIKAPGAGAHTFSDVQDLIDCIIKHLHQKRYFIVVDDLWTASVWDIISRALPYGDCCSRILTTTQIEDVALACSGYESEYIFNLDPLNSGESRKLFFDSVFGSECETGCPEEFKVVVDRIIRKCGGLPLSTLNIASLLLPSKPNPAFQQWEKVESSLPSTLRTNPTSNGMKDVIILVYDKLPLHLKTCLLYVGMYPEGYTISKDDLEKQWVAESFVSDAEHGYFNELLRRGMIQPVDTNYHGEVLSCTVNHMVLDLIRHKSMEDNFIITVNYLESTIGFPDKARRLSIQFGGAKSAKIPESIIMSQVRSLFFCGFSGCVPSIPDYGLLRVLILHIWADQDKMSFDLTRIGELCRLRYVQVECNITVNLPDKIQGLRYLETLQIDGRISAVPSDIGNLEKLRHLRLPNQVNVRDLGGLVNLQDLHLTCSTVHQVDNLEDNMKYLSTVLEKLSNLKSLTLTSLCSYPVNTSRMSISCHGLSSVSPAPAHLERLELLPWICIFPSLPKWLETLSKLYSLKVAVREFSNSDIDIVKGLPALTALSLYVQAAPAERIVFGKAGFSALKYFTLKCSEPLLKFEAGAMPNLRKLNLVFNVHEVQHGAAPICIEHLAGLKEISAKIVGAGAAGTESTLGIYVRNDPKNPKINDQLVNWKFFADEDRIMAPPRHAGPVIEELGEILEEITEYEYEGEDENRQQPDSGISTLLESSPVPPWRPSDGRYGWRILSAWARARPTLKSGPRTTLKAACEGSNSLPWWHHLAPSNTGMFSRSRRKHESSLTASSSPTFLASRLTGGSSQTFSASKPSSVNTFSSANTSSSANTGCEIVQSAKVKAFSYNALRFATRNFPPDGVLGEGGFGSVYKGWLDERTLSACQPGTGIPVAVKKLNPEGFQGHGEWLAEVNYLGRLCHPNLLKLIGYCIEDEYRVLVYEWMPRGSLDNHLFRRGFEPLSWNIRMKVALGAAKGLAYLHSAEVNVIYRDFKPSHILLDTDYTAKLSDFGLAKDGPVGEDSHVTTRVMGTYGYAAPEYVSTGHLTAKCDVYGFGVVLLEMLCGRRALDTNRAPAELNLVGWARPNLTSKRGIFRVIDKKLGGRYSINGARKIANLAVACLHVEGNMRPTMDYVVSILEGVQDSSDRRKKAAAKKHQEPKSAGRMTAPSADAGTARVRRPKSSGDLGNKAASHSNQESEPVI</sequence>
<keyword evidence="6" id="KW-0812">Transmembrane</keyword>
<dbReference type="RefSeq" id="XP_044391289.1">
    <property type="nucleotide sequence ID" value="XM_044535354.1"/>
</dbReference>
<feature type="binding site" evidence="19">
    <location>
        <position position="1144"/>
    </location>
    <ligand>
        <name>ATP</name>
        <dbReference type="ChEBI" id="CHEBI:30616"/>
    </ligand>
</feature>
<dbReference type="FunFam" id="3.30.200.20:FF:000228">
    <property type="entry name" value="Serine/threonine-protein kinase BIK1"/>
    <property type="match status" value="1"/>
</dbReference>
<dbReference type="GO" id="GO:0002758">
    <property type="term" value="P:innate immune response-activating signaling pathway"/>
    <property type="evidence" value="ECO:0007669"/>
    <property type="project" value="UniProtKB-ARBA"/>
</dbReference>
<comment type="catalytic activity">
    <reaction evidence="17">
        <text>L-threonyl-[protein] + ATP = O-phospho-L-threonyl-[protein] + ADP + H(+)</text>
        <dbReference type="Rhea" id="RHEA:46608"/>
        <dbReference type="Rhea" id="RHEA-COMP:11060"/>
        <dbReference type="Rhea" id="RHEA-COMP:11605"/>
        <dbReference type="ChEBI" id="CHEBI:15378"/>
        <dbReference type="ChEBI" id="CHEBI:30013"/>
        <dbReference type="ChEBI" id="CHEBI:30616"/>
        <dbReference type="ChEBI" id="CHEBI:61977"/>
        <dbReference type="ChEBI" id="CHEBI:456216"/>
        <dbReference type="EC" id="2.7.11.1"/>
    </reaction>
</comment>
<feature type="region of interest" description="Disordered" evidence="20">
    <location>
        <begin position="1055"/>
        <end position="1078"/>
    </location>
</feature>
<dbReference type="GeneID" id="123114009"/>
<dbReference type="InterPro" id="IPR002182">
    <property type="entry name" value="NB-ARC"/>
</dbReference>
<evidence type="ECO:0000256" key="4">
    <source>
        <dbReference type="ARBA" id="ARBA00022527"/>
    </source>
</evidence>
<evidence type="ECO:0000256" key="1">
    <source>
        <dbReference type="ARBA" id="ARBA00004162"/>
    </source>
</evidence>
<evidence type="ECO:0000256" key="13">
    <source>
        <dbReference type="ARBA" id="ARBA00022989"/>
    </source>
</evidence>
<dbReference type="EnsemblPlants" id="TraesCS5B02G494300.1">
    <property type="protein sequence ID" value="TraesCS5B02G494300.1"/>
    <property type="gene ID" value="TraesCS5B02G494300"/>
</dbReference>
<evidence type="ECO:0000256" key="16">
    <source>
        <dbReference type="ARBA" id="ARBA00023180"/>
    </source>
</evidence>
<dbReference type="InterPro" id="IPR027417">
    <property type="entry name" value="P-loop_NTPase"/>
</dbReference>
<feature type="compositionally biased region" description="Polar residues" evidence="20">
    <location>
        <begin position="955"/>
        <end position="965"/>
    </location>
</feature>
<dbReference type="GO" id="GO:0004674">
    <property type="term" value="F:protein serine/threonine kinase activity"/>
    <property type="evidence" value="ECO:0007669"/>
    <property type="project" value="UniProtKB-KW"/>
</dbReference>
<dbReference type="PANTHER" id="PTHR45621">
    <property type="entry name" value="OS01G0588500 PROTEIN-RELATED"/>
    <property type="match status" value="1"/>
</dbReference>
<dbReference type="Gramene" id="TraesCS5B03G1201600.1">
    <property type="protein sequence ID" value="TraesCS5B03G1201600.1.CDS"/>
    <property type="gene ID" value="TraesCS5B03G1201600"/>
</dbReference>
<evidence type="ECO:0000256" key="19">
    <source>
        <dbReference type="PROSITE-ProRule" id="PRU10141"/>
    </source>
</evidence>
<dbReference type="GO" id="GO:0005524">
    <property type="term" value="F:ATP binding"/>
    <property type="evidence" value="ECO:0007669"/>
    <property type="project" value="UniProtKB-UniRule"/>
</dbReference>
<keyword evidence="12 19" id="KW-0067">ATP-binding</keyword>
<feature type="region of interest" description="Disordered" evidence="20">
    <location>
        <begin position="1392"/>
        <end position="1449"/>
    </location>
</feature>
<proteinExistence type="predicted"/>
<dbReference type="Pfam" id="PF23559">
    <property type="entry name" value="WHD_DRP"/>
    <property type="match status" value="1"/>
</dbReference>
<dbReference type="InterPro" id="IPR011009">
    <property type="entry name" value="Kinase-like_dom_sf"/>
</dbReference>
<dbReference type="OrthoDB" id="636908at2759"/>
<keyword evidence="10" id="KW-0418">Kinase</keyword>
<dbReference type="InterPro" id="IPR036388">
    <property type="entry name" value="WH-like_DNA-bd_sf"/>
</dbReference>
<evidence type="ECO:0000256" key="15">
    <source>
        <dbReference type="ARBA" id="ARBA00023170"/>
    </source>
</evidence>
<dbReference type="Pfam" id="PF00069">
    <property type="entry name" value="Pkinase"/>
    <property type="match status" value="1"/>
</dbReference>
<dbReference type="InterPro" id="IPR055414">
    <property type="entry name" value="LRR_R13L4/SHOC2-like"/>
</dbReference>
<keyword evidence="16" id="KW-0325">Glycoprotein</keyword>
<keyword evidence="13" id="KW-1133">Transmembrane helix</keyword>
<dbReference type="Gene3D" id="3.30.200.20">
    <property type="entry name" value="Phosphorylase Kinase, domain 1"/>
    <property type="match status" value="1"/>
</dbReference>
<keyword evidence="7" id="KW-0732">Signal</keyword>
<feature type="domain" description="Protein kinase" evidence="21">
    <location>
        <begin position="1105"/>
        <end position="1388"/>
    </location>
</feature>
<dbReference type="SUPFAM" id="SSF52058">
    <property type="entry name" value="L domain-like"/>
    <property type="match status" value="1"/>
</dbReference>
<dbReference type="InterPro" id="IPR017441">
    <property type="entry name" value="Protein_kinase_ATP_BS"/>
</dbReference>
<dbReference type="GO" id="GO:0009626">
    <property type="term" value="P:plant-type hypersensitive response"/>
    <property type="evidence" value="ECO:0007669"/>
    <property type="project" value="UniProtKB-ARBA"/>
</dbReference>
<keyword evidence="23" id="KW-1185">Reference proteome</keyword>
<evidence type="ECO:0000256" key="18">
    <source>
        <dbReference type="ARBA" id="ARBA00048679"/>
    </source>
</evidence>
<evidence type="ECO:0000313" key="22">
    <source>
        <dbReference type="EnsemblPlants" id="TraesCS5B02G494300.1"/>
    </source>
</evidence>
<accession>A0A3B6LWK5</accession>
<evidence type="ECO:0000259" key="21">
    <source>
        <dbReference type="PROSITE" id="PS50011"/>
    </source>
</evidence>
<keyword evidence="8" id="KW-0677">Repeat</keyword>
<dbReference type="FunFam" id="1.10.510.10:FF:000287">
    <property type="entry name" value="probable LRR receptor-like serine/threonine-protein kinase RKF3"/>
    <property type="match status" value="1"/>
</dbReference>
<keyword evidence="9 19" id="KW-0547">Nucleotide-binding</keyword>
<dbReference type="InterPro" id="IPR000719">
    <property type="entry name" value="Prot_kinase_dom"/>
</dbReference>
<dbReference type="Pfam" id="PF23598">
    <property type="entry name" value="LRR_14"/>
    <property type="match status" value="1"/>
</dbReference>
<dbReference type="Gene3D" id="1.10.510.10">
    <property type="entry name" value="Transferase(Phosphotransferase) domain 1"/>
    <property type="match status" value="1"/>
</dbReference>
<dbReference type="InterPro" id="IPR058922">
    <property type="entry name" value="WHD_DRP"/>
</dbReference>
<evidence type="ECO:0000256" key="7">
    <source>
        <dbReference type="ARBA" id="ARBA00022729"/>
    </source>
</evidence>
<dbReference type="GO" id="GO:0042742">
    <property type="term" value="P:defense response to bacterium"/>
    <property type="evidence" value="ECO:0007669"/>
    <property type="project" value="UniProtKB-ARBA"/>
</dbReference>
<dbReference type="Gene3D" id="1.20.5.4130">
    <property type="match status" value="1"/>
</dbReference>
<dbReference type="GO" id="GO:0005886">
    <property type="term" value="C:plasma membrane"/>
    <property type="evidence" value="ECO:0007669"/>
    <property type="project" value="UniProtKB-SubCell"/>
</dbReference>
<feature type="region of interest" description="Disordered" evidence="20">
    <location>
        <begin position="946"/>
        <end position="969"/>
    </location>
</feature>
<dbReference type="Gramene" id="TraesJUL5B03G03019800.2">
    <property type="protein sequence ID" value="TraesJUL5B03G03019800.2"/>
    <property type="gene ID" value="TraesJUL5B03G03019800"/>
</dbReference>
<dbReference type="SUPFAM" id="SSF52540">
    <property type="entry name" value="P-loop containing nucleoside triphosphate hydrolases"/>
    <property type="match status" value="1"/>
</dbReference>
<keyword evidence="11" id="KW-0611">Plant defense</keyword>
<dbReference type="Gene3D" id="1.10.10.10">
    <property type="entry name" value="Winged helix-like DNA-binding domain superfamily/Winged helix DNA-binding domain"/>
    <property type="match status" value="1"/>
</dbReference>
<comment type="catalytic activity">
    <reaction evidence="18">
        <text>L-seryl-[protein] + ATP = O-phospho-L-seryl-[protein] + ADP + H(+)</text>
        <dbReference type="Rhea" id="RHEA:17989"/>
        <dbReference type="Rhea" id="RHEA-COMP:9863"/>
        <dbReference type="Rhea" id="RHEA-COMP:11604"/>
        <dbReference type="ChEBI" id="CHEBI:15378"/>
        <dbReference type="ChEBI" id="CHEBI:29999"/>
        <dbReference type="ChEBI" id="CHEBI:30616"/>
        <dbReference type="ChEBI" id="CHEBI:83421"/>
        <dbReference type="ChEBI" id="CHEBI:456216"/>
        <dbReference type="EC" id="2.7.11.1"/>
    </reaction>
</comment>
<dbReference type="PROSITE" id="PS50011">
    <property type="entry name" value="PROTEIN_KINASE_DOM"/>
    <property type="match status" value="1"/>
</dbReference>
<name>A0A3B6LWK5_WHEAT</name>
<evidence type="ECO:0000256" key="12">
    <source>
        <dbReference type="ARBA" id="ARBA00022840"/>
    </source>
</evidence>